<name>A0A5C3PY59_9APHY</name>
<dbReference type="GO" id="GO:0061723">
    <property type="term" value="P:glycophagy"/>
    <property type="evidence" value="ECO:0007669"/>
    <property type="project" value="TreeGrafter"/>
</dbReference>
<dbReference type="InParanoid" id="A0A5C3PY59"/>
<feature type="region of interest" description="Disordered" evidence="13">
    <location>
        <begin position="285"/>
        <end position="560"/>
    </location>
</feature>
<dbReference type="GO" id="GO:0005789">
    <property type="term" value="C:endoplasmic reticulum membrane"/>
    <property type="evidence" value="ECO:0007669"/>
    <property type="project" value="UniProtKB-SubCell"/>
</dbReference>
<keyword evidence="8" id="KW-0445">Lipid transport</keyword>
<feature type="compositionally biased region" description="Polar residues" evidence="13">
    <location>
        <begin position="302"/>
        <end position="322"/>
    </location>
</feature>
<comment type="catalytic activity">
    <reaction evidence="11">
        <text>a 1,2-diacyl-sn-glycero-3-phosphoethanolamine(in) = a 1,2-diacyl-sn-glycero-3-phosphoethanolamine(out)</text>
        <dbReference type="Rhea" id="RHEA:38895"/>
        <dbReference type="ChEBI" id="CHEBI:64612"/>
    </reaction>
</comment>
<organism evidence="14 15">
    <name type="scientific">Polyporus arcularius HHB13444</name>
    <dbReference type="NCBI Taxonomy" id="1314778"/>
    <lineage>
        <taxon>Eukaryota</taxon>
        <taxon>Fungi</taxon>
        <taxon>Dikarya</taxon>
        <taxon>Basidiomycota</taxon>
        <taxon>Agaricomycotina</taxon>
        <taxon>Agaricomycetes</taxon>
        <taxon>Polyporales</taxon>
        <taxon>Polyporaceae</taxon>
        <taxon>Polyporus</taxon>
    </lineage>
</organism>
<sequence>MLPSFSWLPSLPAIDFSLPSSIQKRFISFALRQSLGHFLKPGQLDVQQVDSQIGSGYVQVRDLELNNEAINSLISGLPIRLHDGSVGKVTARIPWPNPLTSSVGLSLESLHLTFYLEPTVAPHSERQFVDNLADSVASVAETFIHEELTPNEEATLRESMHPDHGVSQSSVFEDNVPGGLDPFISEEDVHFNEADPPGVSIFATLIERLLARFEFDATDTKITIVNPQQASFTVIVPHLRYETVSPDSAPRAADTSAPASSDARPVGETRKVTITGVTVTTRCLRPLSPQSWSPPAAVSLPKSATASPTISLPKSATASPTVSVREVPDTPWRTTTPQPASPDVVSPATPPPASPSPMVPPAPSSPELSSRDDLAPPVEIEPSSPYSDSSDLDEETQLFMSQSIAALPPRPASPASSVASSMYQSAISATEPDTALDDIPEEEPAHSRSPTPDDAGEATSVSSFRPLEEISSGVSGSPVQSSQVDPMPSAPQSPPNWSQRPRAVRTREIEDETVLSLGSEPIELRLTTPPPSRPNPAPAAPRTASTSAQQGRAKVEAGGPRQDKVRIELTIGVVACAFSGRQIRSVIEAADMWASHSATPAPAQGPGQSSIPSSPIPFDDVEGGLRIRGFVVLLLPNIRTSGSSPDDALTDYFSRPLVPPQLPQGYTRVHLEGLSASLTMKRSGDSSKSSKRASLRPEPPSTFATFTMSELSAFAFVPSTGSKAEMTASPILMTDPNLPTQYSMPHVHPSLPSPSSSLPTFDLSDWTDPTQRSATAKLSLWRTKSVQQSARPQSQLVNDDLRQASPGPASPPRRAVDLPKMSSSPAGRPIPVALPSSPGRLGLAGLSSSPGKGLQGPSKPSAPALSIKFRSARPKEGRDVPEVHVSLAPLHIFVDTGTILGRKWDGGKSEVLQFLDEVTAGRGGDKAGAMDEADPDEYSHDNNLDEEYRPSTPRGPALQGFPDRDTDQERERRRLEQLVLEDLDLGYDYRGQGQSNVPPTPTSRRSVRKRRPQPKGPAISVILPALRVEIRTPPPADRSPRAGAVVFDIHDLRLTPGASPEQEVTPTARFGTAEELYGTDTPNQRPAGQDNVLLGAAWKRIVLAYSIVGESKARSILSIGSLSHRESDLNPHFGFGTPPARESSSQSLRPQLIVRKTPTAPDPQVTSTTVSIDLPSVHVELSKPLLDGLQLWADDLTQLAESAFAEPAESDAGTQRAGSDSSLIGSRYFARASTVGSGTESGGPSLANTIRGRQDARSETAVKVAVTEAVLRLLVPREDGGHVTVRPFDIAASDVDVLLELKPEGKDETVVTVGVTDLNVYDTTGSDRNCFVSLTTPPSLSTSGRSALKLRFTSLIVPGTTAKESRIRLTVSGITYNFFPDIGWAADLGRFFKAPPGAFESVVPSERTRVHVKIHDTSIRLYAPTHKGALLPYIGELELSTVIEGNSPTMSLNLSLPAFSLLLIDDLSTNAEETGTSARANFASGVGFWKSAGYAVVTELSDLVLTFTQDGSVQPPDSRLLVDQGKIRLHMCADTMSALGAFIGDLSSAFKPPAAESFEPKTKREPANVSEKPVSSRGLLASLDEQAFRRLPEVGAAPDMIDDDLPTNPDYLDEHFGAAAGLRELSDDEFDESDPDSPSVVPDVETPAGVTSAFGGETIRMLRPDGIHVVENYFDTLPPDPGEAASFGDTTFQVRVRSFSATVLLYDGYDWTRTRKIIEEKAKEMRRRLAKIRQLVASGQTPDPSVDETNTLLFNSVYIGLEHNIDELEPGALIAAIDEELNEEFETNTQSSWQSLKPQPLASPGRGSSHATARHRRRLHRSKGPSIEIKLMGLDAEVDQYRPQAALVSRVFATVKDVEILDHIKTSTWSKFLTSLRADTQGNVRETDSNMVRVELRMLHPVPGHPSQEARLRAKILPLRLHVDQDALDFLKQFFAFKDPDAAPPASSDSTDEIYFQQAEVFPVDIKLDYKPRRVDYRALREGRTIELMNFFHFDGAEMTLRHITVKGITGWPRFFDLLNDMWTPDVKATQLVDVISGVAPIRSVVNVGSGVADLILLPIAQYKKDGRVYRGLQKGTNAFMKSTAMEAIRLGARLATGTQVILEQAETVLGGQFNDEVMAEAVQFPTDLDNGDEDEDPGDLISKYAEQPVNVKEGMQSAYRSLRRNFNSAAQTILAVPMEVYERSGNEGAMRAVVRAVPIAVLKPMIGATEAVSKTLLGLQNTLDPNIRQENEAKYKQR</sequence>
<comment type="catalytic activity">
    <reaction evidence="12">
        <text>a 1,2-diacyl-sn-glycero-3-phosphocholine(in) = a 1,2-diacyl-sn-glycero-3-phosphocholine(out)</text>
        <dbReference type="Rhea" id="RHEA:38571"/>
        <dbReference type="ChEBI" id="CHEBI:57643"/>
    </reaction>
</comment>
<dbReference type="GO" id="GO:0032266">
    <property type="term" value="F:phosphatidylinositol-3-phosphate binding"/>
    <property type="evidence" value="ECO:0007669"/>
    <property type="project" value="TreeGrafter"/>
</dbReference>
<feature type="region of interest" description="Disordered" evidence="13">
    <location>
        <begin position="1787"/>
        <end position="1822"/>
    </location>
</feature>
<feature type="region of interest" description="Disordered" evidence="13">
    <location>
        <begin position="677"/>
        <end position="701"/>
    </location>
</feature>
<dbReference type="GO" id="GO:0000422">
    <property type="term" value="P:autophagy of mitochondrion"/>
    <property type="evidence" value="ECO:0007669"/>
    <property type="project" value="TreeGrafter"/>
</dbReference>
<dbReference type="PANTHER" id="PTHR13190:SF1">
    <property type="entry name" value="AUTOPHAGY-RELATED 2, ISOFORM A"/>
    <property type="match status" value="1"/>
</dbReference>
<dbReference type="GO" id="GO:0061908">
    <property type="term" value="C:phagophore"/>
    <property type="evidence" value="ECO:0007669"/>
    <property type="project" value="TreeGrafter"/>
</dbReference>
<accession>A0A5C3PY59</accession>
<evidence type="ECO:0000256" key="5">
    <source>
        <dbReference type="ARBA" id="ARBA00022448"/>
    </source>
</evidence>
<evidence type="ECO:0000256" key="7">
    <source>
        <dbReference type="ARBA" id="ARBA00023006"/>
    </source>
</evidence>
<keyword evidence="9" id="KW-0472">Membrane</keyword>
<feature type="region of interest" description="Disordered" evidence="13">
    <location>
        <begin position="781"/>
        <end position="865"/>
    </location>
</feature>
<feature type="compositionally biased region" description="Low complexity" evidence="13">
    <location>
        <begin position="403"/>
        <end position="428"/>
    </location>
</feature>
<feature type="region of interest" description="Disordered" evidence="13">
    <location>
        <begin position="921"/>
        <end position="971"/>
    </location>
</feature>
<reference evidence="14 15" key="1">
    <citation type="journal article" date="2019" name="Nat. Ecol. Evol.">
        <title>Megaphylogeny resolves global patterns of mushroom evolution.</title>
        <authorList>
            <person name="Varga T."/>
            <person name="Krizsan K."/>
            <person name="Foldi C."/>
            <person name="Dima B."/>
            <person name="Sanchez-Garcia M."/>
            <person name="Sanchez-Ramirez S."/>
            <person name="Szollosi G.J."/>
            <person name="Szarkandi J.G."/>
            <person name="Papp V."/>
            <person name="Albert L."/>
            <person name="Andreopoulos W."/>
            <person name="Angelini C."/>
            <person name="Antonin V."/>
            <person name="Barry K.W."/>
            <person name="Bougher N.L."/>
            <person name="Buchanan P."/>
            <person name="Buyck B."/>
            <person name="Bense V."/>
            <person name="Catcheside P."/>
            <person name="Chovatia M."/>
            <person name="Cooper J."/>
            <person name="Damon W."/>
            <person name="Desjardin D."/>
            <person name="Finy P."/>
            <person name="Geml J."/>
            <person name="Haridas S."/>
            <person name="Hughes K."/>
            <person name="Justo A."/>
            <person name="Karasinski D."/>
            <person name="Kautmanova I."/>
            <person name="Kiss B."/>
            <person name="Kocsube S."/>
            <person name="Kotiranta H."/>
            <person name="LaButti K.M."/>
            <person name="Lechner B.E."/>
            <person name="Liimatainen K."/>
            <person name="Lipzen A."/>
            <person name="Lukacs Z."/>
            <person name="Mihaltcheva S."/>
            <person name="Morgado L.N."/>
            <person name="Niskanen T."/>
            <person name="Noordeloos M.E."/>
            <person name="Ohm R.A."/>
            <person name="Ortiz-Santana B."/>
            <person name="Ovrebo C."/>
            <person name="Racz N."/>
            <person name="Riley R."/>
            <person name="Savchenko A."/>
            <person name="Shiryaev A."/>
            <person name="Soop K."/>
            <person name="Spirin V."/>
            <person name="Szebenyi C."/>
            <person name="Tomsovsky M."/>
            <person name="Tulloss R.E."/>
            <person name="Uehling J."/>
            <person name="Grigoriev I.V."/>
            <person name="Vagvolgyi C."/>
            <person name="Papp T."/>
            <person name="Martin F.M."/>
            <person name="Miettinen O."/>
            <person name="Hibbett D.S."/>
            <person name="Nagy L.G."/>
        </authorList>
    </citation>
    <scope>NUCLEOTIDE SEQUENCE [LARGE SCALE GENOMIC DNA]</scope>
    <source>
        <strain evidence="14 15">HHB13444</strain>
    </source>
</reference>
<evidence type="ECO:0000313" key="15">
    <source>
        <dbReference type="Proteomes" id="UP000308197"/>
    </source>
</evidence>
<dbReference type="GO" id="GO:0000045">
    <property type="term" value="P:autophagosome assembly"/>
    <property type="evidence" value="ECO:0007669"/>
    <property type="project" value="TreeGrafter"/>
</dbReference>
<dbReference type="STRING" id="1314778.A0A5C3PY59"/>
<keyword evidence="7" id="KW-0072">Autophagy</keyword>
<comment type="catalytic activity">
    <reaction evidence="10">
        <text>a 1,2-diacyl-sn-glycero-3-phospho-L-serine(in) = a 1,2-diacyl-sn-glycero-3-phospho-L-serine(out)</text>
        <dbReference type="Rhea" id="RHEA:38663"/>
        <dbReference type="ChEBI" id="CHEBI:57262"/>
    </reaction>
</comment>
<feature type="region of interest" description="Disordered" evidence="13">
    <location>
        <begin position="985"/>
        <end position="1018"/>
    </location>
</feature>
<dbReference type="Proteomes" id="UP000308197">
    <property type="component" value="Unassembled WGS sequence"/>
</dbReference>
<evidence type="ECO:0000256" key="11">
    <source>
        <dbReference type="ARBA" id="ARBA00024615"/>
    </source>
</evidence>
<evidence type="ECO:0000256" key="6">
    <source>
        <dbReference type="ARBA" id="ARBA00022824"/>
    </source>
</evidence>
<dbReference type="GO" id="GO:0034727">
    <property type="term" value="P:piecemeal microautophagy of the nucleus"/>
    <property type="evidence" value="ECO:0007669"/>
    <property type="project" value="TreeGrafter"/>
</dbReference>
<dbReference type="GO" id="GO:0034045">
    <property type="term" value="C:phagophore assembly site membrane"/>
    <property type="evidence" value="ECO:0007669"/>
    <property type="project" value="UniProtKB-SubCell"/>
</dbReference>
<gene>
    <name evidence="14" type="ORF">K466DRAFT_596472</name>
</gene>
<feature type="region of interest" description="Disordered" evidence="13">
    <location>
        <begin position="1234"/>
        <end position="1253"/>
    </location>
</feature>
<evidence type="ECO:0000256" key="2">
    <source>
        <dbReference type="ARBA" id="ARBA00004623"/>
    </source>
</evidence>
<dbReference type="GO" id="GO:0006869">
    <property type="term" value="P:lipid transport"/>
    <property type="evidence" value="ECO:0007669"/>
    <property type="project" value="UniProtKB-KW"/>
</dbReference>
<feature type="compositionally biased region" description="Pro residues" evidence="13">
    <location>
        <begin position="348"/>
        <end position="364"/>
    </location>
</feature>
<comment type="subcellular location">
    <subcellularLocation>
        <location evidence="1">Endoplasmic reticulum membrane</location>
        <topology evidence="1">Peripheral membrane protein</topology>
    </subcellularLocation>
    <subcellularLocation>
        <location evidence="2">Preautophagosomal structure membrane</location>
        <topology evidence="2">Peripheral membrane protein</topology>
    </subcellularLocation>
</comment>
<keyword evidence="6" id="KW-0256">Endoplasmic reticulum</keyword>
<keyword evidence="15" id="KW-1185">Reference proteome</keyword>
<protein>
    <recommendedName>
        <fullName evidence="4">Autophagy-related protein 2</fullName>
    </recommendedName>
</protein>
<evidence type="ECO:0000256" key="10">
    <source>
        <dbReference type="ARBA" id="ARBA00024479"/>
    </source>
</evidence>
<proteinExistence type="inferred from homology"/>
<evidence type="ECO:0000256" key="12">
    <source>
        <dbReference type="ARBA" id="ARBA00024631"/>
    </source>
</evidence>
<feature type="compositionally biased region" description="Polar residues" evidence="13">
    <location>
        <begin position="781"/>
        <end position="797"/>
    </location>
</feature>
<feature type="compositionally biased region" description="Basic and acidic residues" evidence="13">
    <location>
        <begin position="937"/>
        <end position="949"/>
    </location>
</feature>
<evidence type="ECO:0000256" key="1">
    <source>
        <dbReference type="ARBA" id="ARBA00004406"/>
    </source>
</evidence>
<feature type="compositionally biased region" description="Pro residues" evidence="13">
    <location>
        <begin position="528"/>
        <end position="539"/>
    </location>
</feature>
<evidence type="ECO:0000256" key="9">
    <source>
        <dbReference type="ARBA" id="ARBA00023136"/>
    </source>
</evidence>
<feature type="compositionally biased region" description="Low complexity" evidence="13">
    <location>
        <begin position="471"/>
        <end position="484"/>
    </location>
</feature>
<evidence type="ECO:0000256" key="8">
    <source>
        <dbReference type="ARBA" id="ARBA00023055"/>
    </source>
</evidence>
<feature type="compositionally biased region" description="Polar residues" evidence="13">
    <location>
        <begin position="1787"/>
        <end position="1797"/>
    </location>
</feature>
<feature type="region of interest" description="Disordered" evidence="13">
    <location>
        <begin position="1627"/>
        <end position="1649"/>
    </location>
</feature>
<evidence type="ECO:0000256" key="13">
    <source>
        <dbReference type="SAM" id="MobiDB-lite"/>
    </source>
</evidence>
<dbReference type="EMBL" id="ML211030">
    <property type="protein sequence ID" value="TFK91043.1"/>
    <property type="molecule type" value="Genomic_DNA"/>
</dbReference>
<dbReference type="Pfam" id="PF13329">
    <property type="entry name" value="ATG2_CAD"/>
    <property type="match status" value="2"/>
</dbReference>
<feature type="region of interest" description="Disordered" evidence="13">
    <location>
        <begin position="246"/>
        <end position="269"/>
    </location>
</feature>
<evidence type="ECO:0000313" key="14">
    <source>
        <dbReference type="EMBL" id="TFK91043.1"/>
    </source>
</evidence>
<dbReference type="PANTHER" id="PTHR13190">
    <property type="entry name" value="AUTOPHAGY-RELATED 2, ISOFORM A"/>
    <property type="match status" value="1"/>
</dbReference>
<feature type="compositionally biased region" description="Basic and acidic residues" evidence="13">
    <location>
        <begin position="962"/>
        <end position="971"/>
    </location>
</feature>
<dbReference type="GO" id="GO:0061709">
    <property type="term" value="P:reticulophagy"/>
    <property type="evidence" value="ECO:0007669"/>
    <property type="project" value="TreeGrafter"/>
</dbReference>
<comment type="similarity">
    <text evidence="3">Belongs to the ATG2 family.</text>
</comment>
<evidence type="ECO:0000256" key="3">
    <source>
        <dbReference type="ARBA" id="ARBA00009714"/>
    </source>
</evidence>
<dbReference type="InterPro" id="IPR026849">
    <property type="entry name" value="ATG2"/>
</dbReference>
<feature type="compositionally biased region" description="Basic residues" evidence="13">
    <location>
        <begin position="1812"/>
        <end position="1822"/>
    </location>
</feature>
<feature type="compositionally biased region" description="Low complexity" evidence="13">
    <location>
        <begin position="246"/>
        <end position="264"/>
    </location>
</feature>
<feature type="region of interest" description="Disordered" evidence="13">
    <location>
        <begin position="1553"/>
        <end position="1575"/>
    </location>
</feature>
<keyword evidence="5" id="KW-0813">Transport</keyword>
<feature type="compositionally biased region" description="Low complexity" evidence="13">
    <location>
        <begin position="1636"/>
        <end position="1645"/>
    </location>
</feature>
<dbReference type="GO" id="GO:0043495">
    <property type="term" value="F:protein-membrane adaptor activity"/>
    <property type="evidence" value="ECO:0007669"/>
    <property type="project" value="TreeGrafter"/>
</dbReference>
<evidence type="ECO:0000256" key="4">
    <source>
        <dbReference type="ARBA" id="ARBA00018070"/>
    </source>
</evidence>